<dbReference type="AlphaFoldDB" id="K1VC05"/>
<protein>
    <recommendedName>
        <fullName evidence="2">BPL/LPL catalytic domain-containing protein</fullName>
    </recommendedName>
</protein>
<organism evidence="3 4">
    <name type="scientific">Trichosporon asahii var. asahii (strain CBS 8904)</name>
    <name type="common">Yeast</name>
    <dbReference type="NCBI Taxonomy" id="1220162"/>
    <lineage>
        <taxon>Eukaryota</taxon>
        <taxon>Fungi</taxon>
        <taxon>Dikarya</taxon>
        <taxon>Basidiomycota</taxon>
        <taxon>Agaricomycotina</taxon>
        <taxon>Tremellomycetes</taxon>
        <taxon>Trichosporonales</taxon>
        <taxon>Trichosporonaceae</taxon>
        <taxon>Trichosporon</taxon>
    </lineage>
</organism>
<dbReference type="InterPro" id="IPR020605">
    <property type="entry name" value="Octanoyltransferase_CS"/>
</dbReference>
<dbReference type="Pfam" id="PF21948">
    <property type="entry name" value="LplA-B_cat"/>
    <property type="match status" value="1"/>
</dbReference>
<reference evidence="3 4" key="1">
    <citation type="journal article" date="2012" name="Eukaryot. Cell">
        <title>Genome sequence of the Trichosporon asahii environmental strain CBS 8904.</title>
        <authorList>
            <person name="Yang R.Y."/>
            <person name="Li H.T."/>
            <person name="Zhu H."/>
            <person name="Zhou G.P."/>
            <person name="Wang M."/>
            <person name="Wang L."/>
        </authorList>
    </citation>
    <scope>NUCLEOTIDE SEQUENCE [LARGE SCALE GENOMIC DNA]</scope>
    <source>
        <strain evidence="3 4">CBS 8904</strain>
    </source>
</reference>
<dbReference type="InParanoid" id="K1VC05"/>
<dbReference type="PANTHER" id="PTHR10993:SF7">
    <property type="entry name" value="LIPOYLTRANSFERASE 2, MITOCHONDRIAL-RELATED"/>
    <property type="match status" value="1"/>
</dbReference>
<evidence type="ECO:0000313" key="4">
    <source>
        <dbReference type="Proteomes" id="UP000006757"/>
    </source>
</evidence>
<dbReference type="InterPro" id="IPR045864">
    <property type="entry name" value="aa-tRNA-synth_II/BPL/LPL"/>
</dbReference>
<feature type="domain" description="BPL/LPL catalytic" evidence="2">
    <location>
        <begin position="61"/>
        <end position="187"/>
    </location>
</feature>
<name>K1VC05_TRIAC</name>
<keyword evidence="4" id="KW-1185">Reference proteome</keyword>
<accession>K1VC05</accession>
<dbReference type="SUPFAM" id="SSF55681">
    <property type="entry name" value="Class II aaRS and biotin synthetases"/>
    <property type="match status" value="1"/>
</dbReference>
<dbReference type="Proteomes" id="UP000006757">
    <property type="component" value="Unassembled WGS sequence"/>
</dbReference>
<dbReference type="EMBL" id="AMBO01000313">
    <property type="protein sequence ID" value="EKD01525.1"/>
    <property type="molecule type" value="Genomic_DNA"/>
</dbReference>
<dbReference type="PROSITE" id="PS01313">
    <property type="entry name" value="LIPB"/>
    <property type="match status" value="1"/>
</dbReference>
<dbReference type="GO" id="GO:0009249">
    <property type="term" value="P:protein lipoylation"/>
    <property type="evidence" value="ECO:0007669"/>
    <property type="project" value="InterPro"/>
</dbReference>
<evidence type="ECO:0000259" key="2">
    <source>
        <dbReference type="PROSITE" id="PS51733"/>
    </source>
</evidence>
<evidence type="ECO:0000256" key="1">
    <source>
        <dbReference type="SAM" id="MobiDB-lite"/>
    </source>
</evidence>
<dbReference type="InterPro" id="IPR004143">
    <property type="entry name" value="BPL_LPL_catalytic"/>
</dbReference>
<dbReference type="PANTHER" id="PTHR10993">
    <property type="entry name" value="OCTANOYLTRANSFERASE"/>
    <property type="match status" value="1"/>
</dbReference>
<dbReference type="FunCoup" id="K1VC05">
    <property type="interactions" value="443"/>
</dbReference>
<sequence length="187" mass="20413">MLSLRSRLATQACGVPTFGAEAGLAPVRYHIFKTPLAYPLGLELQNGVVQERLRRKREGEGGKTDILFLLEHTPTYTTGRRDNTPNPDELHPEEKKVVNVGASFHITKRGGQVTYHGPGQIVGYPILDLNEMNTPTRCYVEYLQALLAEYVRDFGLSVDAPHEDGHVAASGEDSVGSADSPPGQDAM</sequence>
<dbReference type="OrthoDB" id="19908at2759"/>
<comment type="caution">
    <text evidence="3">The sequence shown here is derived from an EMBL/GenBank/DDBJ whole genome shotgun (WGS) entry which is preliminary data.</text>
</comment>
<dbReference type="STRING" id="1220162.K1VC05"/>
<dbReference type="eggNOG" id="KOG0325">
    <property type="taxonomic scope" value="Eukaryota"/>
</dbReference>
<dbReference type="Gene3D" id="3.30.930.10">
    <property type="entry name" value="Bira Bifunctional Protein, Domain 2"/>
    <property type="match status" value="1"/>
</dbReference>
<feature type="region of interest" description="Disordered" evidence="1">
    <location>
        <begin position="163"/>
        <end position="187"/>
    </location>
</feature>
<dbReference type="HOGENOM" id="CLU_1448693_0_0_1"/>
<dbReference type="PROSITE" id="PS51733">
    <property type="entry name" value="BPL_LPL_CATALYTIC"/>
    <property type="match status" value="1"/>
</dbReference>
<proteinExistence type="predicted"/>
<dbReference type="GO" id="GO:0033819">
    <property type="term" value="F:lipoyl(octanoyl) transferase activity"/>
    <property type="evidence" value="ECO:0007669"/>
    <property type="project" value="InterPro"/>
</dbReference>
<evidence type="ECO:0000313" key="3">
    <source>
        <dbReference type="EMBL" id="EKD01525.1"/>
    </source>
</evidence>
<gene>
    <name evidence="3" type="ORF">A1Q2_04086</name>
</gene>